<dbReference type="RefSeq" id="WP_335963229.1">
    <property type="nucleotide sequence ID" value="NZ_JAXBLX010000045.1"/>
</dbReference>
<reference evidence="2 3" key="1">
    <citation type="submission" date="2024-09" db="EMBL/GenBank/DDBJ databases">
        <authorList>
            <person name="Sun Q."/>
            <person name="Mori K."/>
        </authorList>
    </citation>
    <scope>NUCLEOTIDE SEQUENCE [LARGE SCALE GENOMIC DNA]</scope>
    <source>
        <strain evidence="2 3">NCAIM B.02610</strain>
    </source>
</reference>
<keyword evidence="1" id="KW-0812">Transmembrane</keyword>
<name>A0ABV6KGY6_9BACI</name>
<proteinExistence type="predicted"/>
<comment type="caution">
    <text evidence="2">The sequence shown here is derived from an EMBL/GenBank/DDBJ whole genome shotgun (WGS) entry which is preliminary data.</text>
</comment>
<organism evidence="2 3">
    <name type="scientific">Halalkalibacter kiskunsagensis</name>
    <dbReference type="NCBI Taxonomy" id="1548599"/>
    <lineage>
        <taxon>Bacteria</taxon>
        <taxon>Bacillati</taxon>
        <taxon>Bacillota</taxon>
        <taxon>Bacilli</taxon>
        <taxon>Bacillales</taxon>
        <taxon>Bacillaceae</taxon>
        <taxon>Halalkalibacter</taxon>
    </lineage>
</organism>
<keyword evidence="3" id="KW-1185">Reference proteome</keyword>
<dbReference type="Pfam" id="PF06695">
    <property type="entry name" value="Sm_multidrug_ex"/>
    <property type="match status" value="1"/>
</dbReference>
<sequence length="167" mass="18207">MGIFDMLWAYVLVFLLAAVPFFEAVAVIPIAILGGLSAIPVTILGFVGNFLTVILVIIFVDSIKQWQRKRNRNLVEDTAEGESKRTQRAQKIWNKYGMPGLSIIGPLIVGSHLTALMALSLGGTKRAVAYWLTGSLVLWCVSVAILAHLGFDFLNVGEGGFLRGIFN</sequence>
<dbReference type="EMBL" id="JBHLUX010000081">
    <property type="protein sequence ID" value="MFC0472590.1"/>
    <property type="molecule type" value="Genomic_DNA"/>
</dbReference>
<keyword evidence="1" id="KW-0472">Membrane</keyword>
<protein>
    <submittedName>
        <fullName evidence="2">Small multi-drug export protein</fullName>
    </submittedName>
</protein>
<feature type="transmembrane region" description="Helical" evidence="1">
    <location>
        <begin position="101"/>
        <end position="122"/>
    </location>
</feature>
<feature type="transmembrane region" description="Helical" evidence="1">
    <location>
        <begin position="128"/>
        <end position="151"/>
    </location>
</feature>
<feature type="transmembrane region" description="Helical" evidence="1">
    <location>
        <begin position="38"/>
        <end position="60"/>
    </location>
</feature>
<dbReference type="InterPro" id="IPR009577">
    <property type="entry name" value="Sm_multidrug_ex"/>
</dbReference>
<feature type="transmembrane region" description="Helical" evidence="1">
    <location>
        <begin position="7"/>
        <end position="32"/>
    </location>
</feature>
<keyword evidence="1" id="KW-1133">Transmembrane helix</keyword>
<dbReference type="Proteomes" id="UP001589838">
    <property type="component" value="Unassembled WGS sequence"/>
</dbReference>
<gene>
    <name evidence="2" type="ORF">ACFFHM_19405</name>
</gene>
<accession>A0ABV6KGY6</accession>
<evidence type="ECO:0000313" key="3">
    <source>
        <dbReference type="Proteomes" id="UP001589838"/>
    </source>
</evidence>
<evidence type="ECO:0000256" key="1">
    <source>
        <dbReference type="SAM" id="Phobius"/>
    </source>
</evidence>
<evidence type="ECO:0000313" key="2">
    <source>
        <dbReference type="EMBL" id="MFC0472590.1"/>
    </source>
</evidence>